<feature type="domain" description="Nucleoside phosphorylase" evidence="1">
    <location>
        <begin position="35"/>
        <end position="283"/>
    </location>
</feature>
<evidence type="ECO:0000313" key="3">
    <source>
        <dbReference type="Proteomes" id="UP000249464"/>
    </source>
</evidence>
<dbReference type="GO" id="GO:0006218">
    <property type="term" value="P:uridine catabolic process"/>
    <property type="evidence" value="ECO:0007669"/>
    <property type="project" value="TreeGrafter"/>
</dbReference>
<name>A0A2X0MV51_9BASI</name>
<dbReference type="InterPro" id="IPR000845">
    <property type="entry name" value="Nucleoside_phosphorylase_d"/>
</dbReference>
<organism evidence="2 3">
    <name type="scientific">Microbotryum silenes-dioicae</name>
    <dbReference type="NCBI Taxonomy" id="796604"/>
    <lineage>
        <taxon>Eukaryota</taxon>
        <taxon>Fungi</taxon>
        <taxon>Dikarya</taxon>
        <taxon>Basidiomycota</taxon>
        <taxon>Pucciniomycotina</taxon>
        <taxon>Microbotryomycetes</taxon>
        <taxon>Microbotryales</taxon>
        <taxon>Microbotryaceae</taxon>
        <taxon>Microbotryum</taxon>
    </lineage>
</organism>
<dbReference type="InterPro" id="IPR035994">
    <property type="entry name" value="Nucleoside_phosphorylase_sf"/>
</dbReference>
<dbReference type="Pfam" id="PF01048">
    <property type="entry name" value="PNP_UDP_1"/>
    <property type="match status" value="1"/>
</dbReference>
<evidence type="ECO:0000259" key="1">
    <source>
        <dbReference type="Pfam" id="PF01048"/>
    </source>
</evidence>
<gene>
    <name evidence="2" type="primary">BQ5605_C007g04799</name>
    <name evidence="2" type="ORF">BQ5605_C007G04799</name>
</gene>
<dbReference type="GO" id="GO:0004850">
    <property type="term" value="F:uridine phosphorylase activity"/>
    <property type="evidence" value="ECO:0007669"/>
    <property type="project" value="TreeGrafter"/>
</dbReference>
<evidence type="ECO:0000313" key="2">
    <source>
        <dbReference type="EMBL" id="SGY63434.1"/>
    </source>
</evidence>
<dbReference type="SUPFAM" id="SSF53167">
    <property type="entry name" value="Purine and uridine phosphorylases"/>
    <property type="match status" value="1"/>
</dbReference>
<dbReference type="EMBL" id="FQNC01000045">
    <property type="protein sequence ID" value="SGY63434.1"/>
    <property type="molecule type" value="Genomic_DNA"/>
</dbReference>
<dbReference type="Proteomes" id="UP000249464">
    <property type="component" value="Unassembled WGS sequence"/>
</dbReference>
<keyword evidence="3" id="KW-1185">Reference proteome</keyword>
<dbReference type="Gene3D" id="3.40.50.1580">
    <property type="entry name" value="Nucleoside phosphorylase domain"/>
    <property type="match status" value="1"/>
</dbReference>
<sequence>MVQDPAHAIKDANFPVDAYGATYHVGIRPGQIANRILTVGDPARLAKIAKLFDSLPKPCQLTSRRGFVTLTGRYRGIPVSVMAIGMGIANMDFFVREARAVVEGDLAIIRFGSCGTLDDEILKVGDVNVPERALSVTTDYDYWHRGETGPVITGFIDQDVAGSNSSAYRISQPVAADQELRQKVSSGIGFPPIRQSRLISQCFGPIPQLIDSLREGLSGPEDQGRLVPTDLHASADGFYASQGRSDPNFDDANEHLIADLASKPIGVQSLEMETAHLFHLAHISTSKKGKIHAAASHMIFTGRTGQSAGAFIDGDLVERLEPITGRAALEALIAFEIKESHPVKNSVWQMEFPGGGNDSGVE</sequence>
<proteinExistence type="predicted"/>
<accession>A0A2X0MV51</accession>
<dbReference type="STRING" id="796604.A0A2X0MV51"/>
<dbReference type="PANTHER" id="PTHR43691">
    <property type="entry name" value="URIDINE PHOSPHORYLASE"/>
    <property type="match status" value="1"/>
</dbReference>
<dbReference type="CDD" id="cd17769">
    <property type="entry name" value="NP_TgUP-like"/>
    <property type="match status" value="1"/>
</dbReference>
<dbReference type="GO" id="GO:0005829">
    <property type="term" value="C:cytosol"/>
    <property type="evidence" value="ECO:0007669"/>
    <property type="project" value="TreeGrafter"/>
</dbReference>
<protein>
    <submittedName>
        <fullName evidence="2">BQ5605_C007g04799 protein</fullName>
    </submittedName>
</protein>
<dbReference type="PANTHER" id="PTHR43691:SF14">
    <property type="entry name" value="URIDINE PHOSPHORYLASE"/>
    <property type="match status" value="1"/>
</dbReference>
<dbReference type="AlphaFoldDB" id="A0A2X0MV51"/>
<reference evidence="2 3" key="1">
    <citation type="submission" date="2016-11" db="EMBL/GenBank/DDBJ databases">
        <authorList>
            <person name="Jaros S."/>
            <person name="Januszkiewicz K."/>
            <person name="Wedrychowicz H."/>
        </authorList>
    </citation>
    <scope>NUCLEOTIDE SEQUENCE [LARGE SCALE GENOMIC DNA]</scope>
</reference>